<evidence type="ECO:0000313" key="3">
    <source>
        <dbReference type="Proteomes" id="UP000294933"/>
    </source>
</evidence>
<feature type="region of interest" description="Disordered" evidence="1">
    <location>
        <begin position="248"/>
        <end position="413"/>
    </location>
</feature>
<dbReference type="AlphaFoldDB" id="A0A4Y7PH68"/>
<dbReference type="VEuPathDB" id="FungiDB:BD410DRAFT_809436"/>
<dbReference type="EMBL" id="ML170306">
    <property type="protein sequence ID" value="TDL14814.1"/>
    <property type="molecule type" value="Genomic_DNA"/>
</dbReference>
<proteinExistence type="predicted"/>
<sequence length="428" mass="46763">MPTDSRVCKIVHDSLPPRRILKLNSERLCSERSQHFIIYGYGAKDKASLGKVYYKCLGKGPNATGRKCYVDKSDRPRRINEDVYDDATRLGQVYEAVDALDPPAIFPSTSPPRNADTPSSSPVIKSQNSQGTRRGHNSKHMTIRLVIYNEPNTPCFVHDFPAKLCDDSKISFTLKTTANASVLGIKTSARKPDFEYWDWQLNKFCTYTTASLPKEFPVGEILVLRKIAKGVKGPSDMDPLRNMREKSLRAAGQFPSQLSSVTGSESPGSESEDRSIQTFDHSSPPPLSSPTKHLQRFRATFRDAASGSSSGPRTTRISGSESPGSGSEDGSNRSFDHSSSPSLSSPTKHLRRFAATSRDAASGSSNGREGAHISGGKKRKAGSQRNSQNSGYGPEVIVISSSDEEEEVEKKGKRRKIFGGAVIDLTTL</sequence>
<reference evidence="2 3" key="1">
    <citation type="submission" date="2018-06" db="EMBL/GenBank/DDBJ databases">
        <title>A transcriptomic atlas of mushroom development highlights an independent origin of complex multicellularity.</title>
        <authorList>
            <consortium name="DOE Joint Genome Institute"/>
            <person name="Krizsan K."/>
            <person name="Almasi E."/>
            <person name="Merenyi Z."/>
            <person name="Sahu N."/>
            <person name="Viragh M."/>
            <person name="Koszo T."/>
            <person name="Mondo S."/>
            <person name="Kiss B."/>
            <person name="Balint B."/>
            <person name="Kues U."/>
            <person name="Barry K."/>
            <person name="Hegedus J.C."/>
            <person name="Henrissat B."/>
            <person name="Johnson J."/>
            <person name="Lipzen A."/>
            <person name="Ohm R."/>
            <person name="Nagy I."/>
            <person name="Pangilinan J."/>
            <person name="Yan J."/>
            <person name="Xiong Y."/>
            <person name="Grigoriev I.V."/>
            <person name="Hibbett D.S."/>
            <person name="Nagy L.G."/>
        </authorList>
    </citation>
    <scope>NUCLEOTIDE SEQUENCE [LARGE SCALE GENOMIC DNA]</scope>
    <source>
        <strain evidence="2 3">SZMC22713</strain>
    </source>
</reference>
<evidence type="ECO:0000256" key="1">
    <source>
        <dbReference type="SAM" id="MobiDB-lite"/>
    </source>
</evidence>
<keyword evidence="3" id="KW-1185">Reference proteome</keyword>
<accession>A0A4Y7PH68</accession>
<name>A0A4Y7PH68_9AGAM</name>
<protein>
    <submittedName>
        <fullName evidence="2">Uncharacterized protein</fullName>
    </submittedName>
</protein>
<feature type="compositionally biased region" description="Polar residues" evidence="1">
    <location>
        <begin position="254"/>
        <end position="269"/>
    </location>
</feature>
<evidence type="ECO:0000313" key="2">
    <source>
        <dbReference type="EMBL" id="TDL14814.1"/>
    </source>
</evidence>
<gene>
    <name evidence="2" type="ORF">BD410DRAFT_809436</name>
</gene>
<dbReference type="Proteomes" id="UP000294933">
    <property type="component" value="Unassembled WGS sequence"/>
</dbReference>
<organism evidence="2 3">
    <name type="scientific">Rickenella mellea</name>
    <dbReference type="NCBI Taxonomy" id="50990"/>
    <lineage>
        <taxon>Eukaryota</taxon>
        <taxon>Fungi</taxon>
        <taxon>Dikarya</taxon>
        <taxon>Basidiomycota</taxon>
        <taxon>Agaricomycotina</taxon>
        <taxon>Agaricomycetes</taxon>
        <taxon>Hymenochaetales</taxon>
        <taxon>Rickenellaceae</taxon>
        <taxon>Rickenella</taxon>
    </lineage>
</organism>
<feature type="compositionally biased region" description="Polar residues" evidence="1">
    <location>
        <begin position="107"/>
        <end position="132"/>
    </location>
</feature>
<feature type="compositionally biased region" description="Polar residues" evidence="1">
    <location>
        <begin position="306"/>
        <end position="317"/>
    </location>
</feature>
<feature type="compositionally biased region" description="Low complexity" evidence="1">
    <location>
        <begin position="318"/>
        <end position="329"/>
    </location>
</feature>
<feature type="region of interest" description="Disordered" evidence="1">
    <location>
        <begin position="105"/>
        <end position="136"/>
    </location>
</feature>